<dbReference type="AlphaFoldDB" id="A0A4U1G152"/>
<dbReference type="Proteomes" id="UP000309594">
    <property type="component" value="Unassembled WGS sequence"/>
</dbReference>
<organism evidence="1 2">
    <name type="scientific">Pedobacter hiemivivus</name>
    <dbReference type="NCBI Taxonomy" id="2530454"/>
    <lineage>
        <taxon>Bacteria</taxon>
        <taxon>Pseudomonadati</taxon>
        <taxon>Bacteroidota</taxon>
        <taxon>Sphingobacteriia</taxon>
        <taxon>Sphingobacteriales</taxon>
        <taxon>Sphingobacteriaceae</taxon>
        <taxon>Pedobacter</taxon>
    </lineage>
</organism>
<dbReference type="EMBL" id="SWDX01000010">
    <property type="protein sequence ID" value="TKC57128.1"/>
    <property type="molecule type" value="Genomic_DNA"/>
</dbReference>
<accession>A0A4U1G152</accession>
<reference evidence="1 2" key="1">
    <citation type="submission" date="2019-04" db="EMBL/GenBank/DDBJ databases">
        <title>Pedobacter sp. RP-1-16 sp. nov., isolated from Arctic soil.</title>
        <authorList>
            <person name="Dahal R.H."/>
            <person name="Kim D.-U."/>
        </authorList>
    </citation>
    <scope>NUCLEOTIDE SEQUENCE [LARGE SCALE GENOMIC DNA]</scope>
    <source>
        <strain evidence="1 2">RP-1-16</strain>
    </source>
</reference>
<proteinExistence type="predicted"/>
<name>A0A4U1G152_9SPHI</name>
<evidence type="ECO:0008006" key="3">
    <source>
        <dbReference type="Google" id="ProtNLM"/>
    </source>
</evidence>
<protein>
    <recommendedName>
        <fullName evidence="3">DNA mismatch repair proteins mutS family domain-containing protein</fullName>
    </recommendedName>
</protein>
<gene>
    <name evidence="1" type="ORF">FBD94_21075</name>
</gene>
<dbReference type="InterPro" id="IPR027417">
    <property type="entry name" value="P-loop_NTPase"/>
</dbReference>
<comment type="caution">
    <text evidence="1">The sequence shown here is derived from an EMBL/GenBank/DDBJ whole genome shotgun (WGS) entry which is preliminary data.</text>
</comment>
<sequence length="79" mass="9061">MFSGTFVNIQENLLVIFDELFKGTNVKDAYDTTLAVSKAYAQYRNCMFIISTHIIEVGEALREEVEGLQFRRPITIGKR</sequence>
<evidence type="ECO:0000313" key="2">
    <source>
        <dbReference type="Proteomes" id="UP000309594"/>
    </source>
</evidence>
<evidence type="ECO:0000313" key="1">
    <source>
        <dbReference type="EMBL" id="TKC57128.1"/>
    </source>
</evidence>
<dbReference type="Gene3D" id="3.40.50.300">
    <property type="entry name" value="P-loop containing nucleotide triphosphate hydrolases"/>
    <property type="match status" value="1"/>
</dbReference>